<dbReference type="OrthoDB" id="5355033at2"/>
<evidence type="ECO:0000313" key="3">
    <source>
        <dbReference type="Proteomes" id="UP000003856"/>
    </source>
</evidence>
<dbReference type="GO" id="GO:0016747">
    <property type="term" value="F:acyltransferase activity, transferring groups other than amino-acyl groups"/>
    <property type="evidence" value="ECO:0007669"/>
    <property type="project" value="InterPro"/>
</dbReference>
<sequence>MPLPVHIRPFRVGDAPALRELFHAAVHAIARRDYTPEQLQAWAPRDHDAVAWAERLHANQPWVAELGSLPTATAGVALPGPAGAGAGNTVAGFADLQADGCIDQFFVAPAFAGQGVARALMAHLHAQAAQRGIERLWAHVSLTAEPFFAAQGFAVQERREVVRAGVVLRNALMAKTLGRD</sequence>
<keyword evidence="2" id="KW-0808">Transferase</keyword>
<gene>
    <name evidence="2" type="ORF">AcdelDRAFT_3908</name>
</gene>
<dbReference type="Proteomes" id="UP000003856">
    <property type="component" value="Unassembled WGS sequence"/>
</dbReference>
<dbReference type="InterPro" id="IPR052564">
    <property type="entry name" value="N-acetyltrans/Recomb-assoc"/>
</dbReference>
<dbReference type="SUPFAM" id="SSF55729">
    <property type="entry name" value="Acyl-CoA N-acyltransferases (Nat)"/>
    <property type="match status" value="1"/>
</dbReference>
<accession>C5TAH8</accession>
<dbReference type="PANTHER" id="PTHR43451:SF1">
    <property type="entry name" value="ACETYLTRANSFERASE"/>
    <property type="match status" value="1"/>
</dbReference>
<dbReference type="RefSeq" id="WP_005799636.1">
    <property type="nucleotide sequence ID" value="NZ_ACQT01000250.1"/>
</dbReference>
<dbReference type="AlphaFoldDB" id="C5TAH8"/>
<dbReference type="Pfam" id="PF13673">
    <property type="entry name" value="Acetyltransf_10"/>
    <property type="match status" value="1"/>
</dbReference>
<dbReference type="PROSITE" id="PS51186">
    <property type="entry name" value="GNAT"/>
    <property type="match status" value="1"/>
</dbReference>
<dbReference type="EMBL" id="ACQT01000250">
    <property type="protein sequence ID" value="EER58519.1"/>
    <property type="molecule type" value="Genomic_DNA"/>
</dbReference>
<dbReference type="InterPro" id="IPR016181">
    <property type="entry name" value="Acyl_CoA_acyltransferase"/>
</dbReference>
<dbReference type="PANTHER" id="PTHR43451">
    <property type="entry name" value="ACETYLTRANSFERASE (GNAT) FAMILY PROTEIN"/>
    <property type="match status" value="1"/>
</dbReference>
<evidence type="ECO:0000313" key="2">
    <source>
        <dbReference type="EMBL" id="EER58519.1"/>
    </source>
</evidence>
<dbReference type="Gene3D" id="3.40.630.30">
    <property type="match status" value="1"/>
</dbReference>
<keyword evidence="3" id="KW-1185">Reference proteome</keyword>
<dbReference type="InterPro" id="IPR000182">
    <property type="entry name" value="GNAT_dom"/>
</dbReference>
<organism evidence="2 3">
    <name type="scientific">Acidovorax delafieldii 2AN</name>
    <dbReference type="NCBI Taxonomy" id="573060"/>
    <lineage>
        <taxon>Bacteria</taxon>
        <taxon>Pseudomonadati</taxon>
        <taxon>Pseudomonadota</taxon>
        <taxon>Betaproteobacteria</taxon>
        <taxon>Burkholderiales</taxon>
        <taxon>Comamonadaceae</taxon>
        <taxon>Acidovorax</taxon>
    </lineage>
</organism>
<name>C5TAH8_ACIDE</name>
<dbReference type="PATRIC" id="fig|573060.9.peg.1058"/>
<reference evidence="2 3" key="1">
    <citation type="submission" date="2009-05" db="EMBL/GenBank/DDBJ databases">
        <title>The draft genome of Acidovorax delafieldii 2AN.</title>
        <authorList>
            <consortium name="US DOE Joint Genome Institute (JGI-PGF)"/>
            <person name="Lucas S."/>
            <person name="Copeland A."/>
            <person name="Lapidus A."/>
            <person name="Glavina del Rio T."/>
            <person name="Tice H."/>
            <person name="Bruce D."/>
            <person name="Goodwin L."/>
            <person name="Pitluck S."/>
            <person name="Larimer F."/>
            <person name="Land M.L."/>
            <person name="Hauser L."/>
            <person name="Shelobolina E.S."/>
            <person name="Picardal F."/>
            <person name="Roden E."/>
            <person name="Emerson D."/>
        </authorList>
    </citation>
    <scope>NUCLEOTIDE SEQUENCE [LARGE SCALE GENOMIC DNA]</scope>
    <source>
        <strain evidence="2 3">2AN</strain>
    </source>
</reference>
<protein>
    <submittedName>
        <fullName evidence="2">GCN5-related N-acetyltransferase</fullName>
    </submittedName>
</protein>
<feature type="domain" description="N-acetyltransferase" evidence="1">
    <location>
        <begin position="5"/>
        <end position="178"/>
    </location>
</feature>
<proteinExistence type="predicted"/>
<evidence type="ECO:0000259" key="1">
    <source>
        <dbReference type="PROSITE" id="PS51186"/>
    </source>
</evidence>
<comment type="caution">
    <text evidence="2">The sequence shown here is derived from an EMBL/GenBank/DDBJ whole genome shotgun (WGS) entry which is preliminary data.</text>
</comment>
<dbReference type="CDD" id="cd04301">
    <property type="entry name" value="NAT_SF"/>
    <property type="match status" value="1"/>
</dbReference>